<dbReference type="InterPro" id="IPR036179">
    <property type="entry name" value="Ig-like_dom_sf"/>
</dbReference>
<keyword evidence="2" id="KW-0732">Signal</keyword>
<dbReference type="OrthoDB" id="6152887at2759"/>
<accession>A0A9Q0E1Y0</accession>
<dbReference type="InterPro" id="IPR007110">
    <property type="entry name" value="Ig-like_dom"/>
</dbReference>
<evidence type="ECO:0000313" key="5">
    <source>
        <dbReference type="Proteomes" id="UP001148018"/>
    </source>
</evidence>
<dbReference type="SUPFAM" id="SSF48726">
    <property type="entry name" value="Immunoglobulin"/>
    <property type="match status" value="3"/>
</dbReference>
<dbReference type="PANTHER" id="PTHR46013">
    <property type="entry name" value="VASCULAR CELL ADHESION MOLECULE 1"/>
    <property type="match status" value="1"/>
</dbReference>
<name>A0A9Q0E1Y0_9TELE</name>
<keyword evidence="1" id="KW-1133">Transmembrane helix</keyword>
<comment type="caution">
    <text evidence="4">The sequence shown here is derived from an EMBL/GenBank/DDBJ whole genome shotgun (WGS) entry which is preliminary data.</text>
</comment>
<feature type="transmembrane region" description="Helical" evidence="1">
    <location>
        <begin position="352"/>
        <end position="373"/>
    </location>
</feature>
<keyword evidence="1" id="KW-0812">Transmembrane</keyword>
<dbReference type="SMART" id="SM00409">
    <property type="entry name" value="IG"/>
    <property type="match status" value="3"/>
</dbReference>
<proteinExistence type="predicted"/>
<dbReference type="PROSITE" id="PS50835">
    <property type="entry name" value="IG_LIKE"/>
    <property type="match status" value="2"/>
</dbReference>
<dbReference type="EMBL" id="JANIIK010000109">
    <property type="protein sequence ID" value="KAJ3598559.1"/>
    <property type="molecule type" value="Genomic_DNA"/>
</dbReference>
<dbReference type="PANTHER" id="PTHR46013:SF4">
    <property type="entry name" value="B-CELL RECEPTOR CD22-RELATED"/>
    <property type="match status" value="1"/>
</dbReference>
<keyword evidence="1" id="KW-0472">Membrane</keyword>
<evidence type="ECO:0000259" key="3">
    <source>
        <dbReference type="PROSITE" id="PS50835"/>
    </source>
</evidence>
<reference evidence="4" key="1">
    <citation type="submission" date="2022-07" db="EMBL/GenBank/DDBJ databases">
        <title>Chromosome-level genome of Muraenolepis orangiensis.</title>
        <authorList>
            <person name="Kim J."/>
        </authorList>
    </citation>
    <scope>NUCLEOTIDE SEQUENCE</scope>
    <source>
        <strain evidence="4">KU_S4_2022</strain>
        <tissue evidence="4">Muscle</tissue>
    </source>
</reference>
<evidence type="ECO:0000256" key="2">
    <source>
        <dbReference type="SAM" id="SignalP"/>
    </source>
</evidence>
<dbReference type="Gene3D" id="2.60.40.10">
    <property type="entry name" value="Immunoglobulins"/>
    <property type="match status" value="3"/>
</dbReference>
<evidence type="ECO:0000313" key="4">
    <source>
        <dbReference type="EMBL" id="KAJ3598559.1"/>
    </source>
</evidence>
<feature type="signal peptide" evidence="2">
    <location>
        <begin position="1"/>
        <end position="20"/>
    </location>
</feature>
<dbReference type="Proteomes" id="UP001148018">
    <property type="component" value="Unassembled WGS sequence"/>
</dbReference>
<organism evidence="4 5">
    <name type="scientific">Muraenolepis orangiensis</name>
    <name type="common">Patagonian moray cod</name>
    <dbReference type="NCBI Taxonomy" id="630683"/>
    <lineage>
        <taxon>Eukaryota</taxon>
        <taxon>Metazoa</taxon>
        <taxon>Chordata</taxon>
        <taxon>Craniata</taxon>
        <taxon>Vertebrata</taxon>
        <taxon>Euteleostomi</taxon>
        <taxon>Actinopterygii</taxon>
        <taxon>Neopterygii</taxon>
        <taxon>Teleostei</taxon>
        <taxon>Neoteleostei</taxon>
        <taxon>Acanthomorphata</taxon>
        <taxon>Zeiogadaria</taxon>
        <taxon>Gadariae</taxon>
        <taxon>Gadiformes</taxon>
        <taxon>Muraenolepidoidei</taxon>
        <taxon>Muraenolepididae</taxon>
        <taxon>Muraenolepis</taxon>
    </lineage>
</organism>
<keyword evidence="5" id="KW-1185">Reference proteome</keyword>
<protein>
    <recommendedName>
        <fullName evidence="3">Ig-like domain-containing protein</fullName>
    </recommendedName>
</protein>
<evidence type="ECO:0000256" key="1">
    <source>
        <dbReference type="SAM" id="Phobius"/>
    </source>
</evidence>
<feature type="chain" id="PRO_5040168072" description="Ig-like domain-containing protein" evidence="2">
    <location>
        <begin position="21"/>
        <end position="396"/>
    </location>
</feature>
<dbReference type="InterPro" id="IPR013783">
    <property type="entry name" value="Ig-like_fold"/>
</dbReference>
<gene>
    <name evidence="4" type="ORF">NHX12_002068</name>
</gene>
<dbReference type="InterPro" id="IPR003599">
    <property type="entry name" value="Ig_sub"/>
</dbReference>
<sequence>MDKAVTLWILTTILLKGALGHWSVTLPTSPICAVVGSTVVLPCAFDYPEDSSSQLSVLAEHEASRKEGRTHKVLSKMWCLQSSRCITQSYVFHSAGVFPDPAYHNRVTYLGQPGTKNCSLQISGVRTSDGGAYVFYVITSHTTQKMPPQTGVRLLVVDSPDAVTASATPCGAVLQGQSVQLACCSPAAGPAARYHWFAVRGAANSTADREHAGQVWTMNEAQADVASGTYFCQVHTAEGSRNSTNVTIDVQYPPYNTEVKVVPAVGLKDGVVLTCSSEANPPIHTFTWHQGAACLTTADRMTEALATPIGMEQTVVINTTTGESGLYCCVATNDLGSHTQSLKIDTKARDRWLTVGTTTITILVVVGIIVVALRWREKASSRSQSYALTETTIPMS</sequence>
<feature type="domain" description="Ig-like" evidence="3">
    <location>
        <begin position="254"/>
        <end position="345"/>
    </location>
</feature>
<feature type="domain" description="Ig-like" evidence="3">
    <location>
        <begin position="160"/>
        <end position="247"/>
    </location>
</feature>
<dbReference type="AlphaFoldDB" id="A0A9Q0E1Y0"/>